<feature type="compositionally biased region" description="Basic residues" evidence="2">
    <location>
        <begin position="64"/>
        <end position="79"/>
    </location>
</feature>
<evidence type="ECO:0000313" key="3">
    <source>
        <dbReference type="EMBL" id="CAB3264673.1"/>
    </source>
</evidence>
<evidence type="ECO:0000256" key="1">
    <source>
        <dbReference type="SAM" id="Coils"/>
    </source>
</evidence>
<accession>A0A6F9DNW5</accession>
<feature type="compositionally biased region" description="Low complexity" evidence="2">
    <location>
        <begin position="33"/>
        <end position="46"/>
    </location>
</feature>
<dbReference type="GO" id="GO:0043065">
    <property type="term" value="P:positive regulation of apoptotic process"/>
    <property type="evidence" value="ECO:0007669"/>
    <property type="project" value="TreeGrafter"/>
</dbReference>
<proteinExistence type="evidence at transcript level"/>
<evidence type="ECO:0000256" key="2">
    <source>
        <dbReference type="SAM" id="MobiDB-lite"/>
    </source>
</evidence>
<dbReference type="PANTHER" id="PTHR15093:SF1">
    <property type="entry name" value="PRKC APOPTOSIS WT1 REGULATOR PROTEIN"/>
    <property type="match status" value="1"/>
</dbReference>
<gene>
    <name evidence="3" type="primary">Pawr</name>
</gene>
<dbReference type="GO" id="GO:0005737">
    <property type="term" value="C:cytoplasm"/>
    <property type="evidence" value="ECO:0007669"/>
    <property type="project" value="TreeGrafter"/>
</dbReference>
<dbReference type="InterPro" id="IPR026117">
    <property type="entry name" value="Par-4"/>
</dbReference>
<feature type="compositionally biased region" description="Basic and acidic residues" evidence="2">
    <location>
        <begin position="179"/>
        <end position="190"/>
    </location>
</feature>
<sequence length="330" mass="37516">MSYYARNVIPNEEERPRSSRRTRGARSRENDVDVNSNVNNNNNNSNHDNEVNTKSSSTFEVQKPRKLSGSKSPAPRRKSTLIETMAANFERKNNSEKVTATNTKTIQNGDIKMNHAPATPTQTLQVPGSEDVDDSPTSPQKKVGPSARRGKQQREKRMLRQKRRSTGVVNLKDIDNEEENKGDKKDKNGNDEADLQTETDLNTQNNELSPVQGFCSVSRVTPKKTEVTAPSPNPETNGSYETPTSVVIPHLSSSRMRNSRFKENNDNNSEMEKLRLKLELAETTISKLHQELKHMDDDLHALEEENHKLKQENKMLEDENMTMLRLIRRP</sequence>
<name>A0A6F9DNW5_9ASCI</name>
<dbReference type="EMBL" id="LR788811">
    <property type="protein sequence ID" value="CAB3264673.1"/>
    <property type="molecule type" value="mRNA"/>
</dbReference>
<dbReference type="AlphaFoldDB" id="A0A6F9DNW5"/>
<protein>
    <submittedName>
        <fullName evidence="3">PRKC apoptosis WT1 regulator protein-like</fullName>
    </submittedName>
</protein>
<feature type="compositionally biased region" description="Polar residues" evidence="2">
    <location>
        <begin position="96"/>
        <end position="108"/>
    </location>
</feature>
<feature type="compositionally biased region" description="Polar residues" evidence="2">
    <location>
        <begin position="228"/>
        <end position="244"/>
    </location>
</feature>
<reference evidence="3" key="1">
    <citation type="submission" date="2020-04" db="EMBL/GenBank/DDBJ databases">
        <authorList>
            <person name="Neveu A P."/>
        </authorList>
    </citation>
    <scope>NUCLEOTIDE SEQUENCE</scope>
    <source>
        <tissue evidence="3">Whole embryo</tissue>
    </source>
</reference>
<dbReference type="GO" id="GO:0006915">
    <property type="term" value="P:apoptotic process"/>
    <property type="evidence" value="ECO:0007669"/>
    <property type="project" value="InterPro"/>
</dbReference>
<feature type="region of interest" description="Disordered" evidence="2">
    <location>
        <begin position="223"/>
        <end position="244"/>
    </location>
</feature>
<organism evidence="3">
    <name type="scientific">Phallusia mammillata</name>
    <dbReference type="NCBI Taxonomy" id="59560"/>
    <lineage>
        <taxon>Eukaryota</taxon>
        <taxon>Metazoa</taxon>
        <taxon>Chordata</taxon>
        <taxon>Tunicata</taxon>
        <taxon>Ascidiacea</taxon>
        <taxon>Phlebobranchia</taxon>
        <taxon>Ascidiidae</taxon>
        <taxon>Phallusia</taxon>
    </lineage>
</organism>
<dbReference type="PANTHER" id="PTHR15093">
    <property type="entry name" value="PROSTATE APOPTOSIS RESPONSE PROTEIN PAR-4"/>
    <property type="match status" value="1"/>
</dbReference>
<feature type="region of interest" description="Disordered" evidence="2">
    <location>
        <begin position="1"/>
        <end position="193"/>
    </location>
</feature>
<feature type="coiled-coil region" evidence="1">
    <location>
        <begin position="264"/>
        <end position="326"/>
    </location>
</feature>
<keyword evidence="1" id="KW-0175">Coiled coil</keyword>